<evidence type="ECO:0000313" key="5">
    <source>
        <dbReference type="Proteomes" id="UP001499987"/>
    </source>
</evidence>
<dbReference type="GO" id="GO:0016787">
    <property type="term" value="F:hydrolase activity"/>
    <property type="evidence" value="ECO:0007669"/>
    <property type="project" value="UniProtKB-KW"/>
</dbReference>
<reference evidence="5" key="1">
    <citation type="journal article" date="2019" name="Int. J. Syst. Evol. Microbiol.">
        <title>The Global Catalogue of Microorganisms (GCM) 10K type strain sequencing project: providing services to taxonomists for standard genome sequencing and annotation.</title>
        <authorList>
            <consortium name="The Broad Institute Genomics Platform"/>
            <consortium name="The Broad Institute Genome Sequencing Center for Infectious Disease"/>
            <person name="Wu L."/>
            <person name="Ma J."/>
        </authorList>
    </citation>
    <scope>NUCLEOTIDE SEQUENCE [LARGE SCALE GENOMIC DNA]</scope>
    <source>
        <strain evidence="5">JCM 13002</strain>
    </source>
</reference>
<evidence type="ECO:0000313" key="4">
    <source>
        <dbReference type="EMBL" id="GAA1101048.1"/>
    </source>
</evidence>
<keyword evidence="4" id="KW-0378">Hydrolase</keyword>
<dbReference type="PANTHER" id="PTHR42796:SF4">
    <property type="entry name" value="FUMARYLACETOACETATE HYDROLASE DOMAIN-CONTAINING PROTEIN 2A"/>
    <property type="match status" value="1"/>
</dbReference>
<dbReference type="RefSeq" id="WP_344625883.1">
    <property type="nucleotide sequence ID" value="NZ_BAAALD010000054.1"/>
</dbReference>
<accession>A0ABP4EB14</accession>
<dbReference type="PANTHER" id="PTHR42796">
    <property type="entry name" value="FUMARYLACETOACETATE HYDROLASE DOMAIN-CONTAINING PROTEIN 2A-RELATED"/>
    <property type="match status" value="1"/>
</dbReference>
<evidence type="ECO:0000256" key="1">
    <source>
        <dbReference type="ARBA" id="ARBA00010211"/>
    </source>
</evidence>
<dbReference type="EMBL" id="BAAALD010000054">
    <property type="protein sequence ID" value="GAA1101048.1"/>
    <property type="molecule type" value="Genomic_DNA"/>
</dbReference>
<evidence type="ECO:0000259" key="3">
    <source>
        <dbReference type="Pfam" id="PF01557"/>
    </source>
</evidence>
<keyword evidence="5" id="KW-1185">Reference proteome</keyword>
<comment type="similarity">
    <text evidence="1">Belongs to the FAH family.</text>
</comment>
<comment type="caution">
    <text evidence="4">The sequence shown here is derived from an EMBL/GenBank/DDBJ whole genome shotgun (WGS) entry which is preliminary data.</text>
</comment>
<protein>
    <submittedName>
        <fullName evidence="4">Fumarylacetoacetate hydrolase family protein</fullName>
    </submittedName>
</protein>
<dbReference type="Proteomes" id="UP001499987">
    <property type="component" value="Unassembled WGS sequence"/>
</dbReference>
<dbReference type="InterPro" id="IPR011234">
    <property type="entry name" value="Fumarylacetoacetase-like_C"/>
</dbReference>
<dbReference type="SUPFAM" id="SSF56529">
    <property type="entry name" value="FAH"/>
    <property type="match status" value="1"/>
</dbReference>
<feature type="domain" description="Fumarylacetoacetase-like C-terminal" evidence="3">
    <location>
        <begin position="77"/>
        <end position="280"/>
    </location>
</feature>
<dbReference type="InterPro" id="IPR051121">
    <property type="entry name" value="FAH"/>
</dbReference>
<evidence type="ECO:0000256" key="2">
    <source>
        <dbReference type="ARBA" id="ARBA00022723"/>
    </source>
</evidence>
<dbReference type="Pfam" id="PF01557">
    <property type="entry name" value="FAA_hydrolase"/>
    <property type="match status" value="1"/>
</dbReference>
<keyword evidence="2" id="KW-0479">Metal-binding</keyword>
<organism evidence="4 5">
    <name type="scientific">Kitasatospora arboriphila</name>
    <dbReference type="NCBI Taxonomy" id="258052"/>
    <lineage>
        <taxon>Bacteria</taxon>
        <taxon>Bacillati</taxon>
        <taxon>Actinomycetota</taxon>
        <taxon>Actinomycetes</taxon>
        <taxon>Kitasatosporales</taxon>
        <taxon>Streptomycetaceae</taxon>
        <taxon>Kitasatospora</taxon>
    </lineage>
</organism>
<name>A0ABP4EB14_9ACTN</name>
<sequence length="286" mass="29922">MKLLRVGPAGAERPAVLGPDGTAYDLSGRTRDIDGAFLAGLDRAATAALAAEAASGALPRIDLDGLRIGAPVARPGKVVGIGLNYRDHAAEAGAAIPAEPVVFLKPSNTVVGPNDTVLIPRGAEKTDYEAELAVVIGRTARYLESDAEAAAVVAGYTTANDVTERAFQHERGGQWDKGKSAETFTPLGPWLVTADEVGDPQRLPLRLWVNGALRQDGSTADMIFPVLETVRYLSRFMVLEPGDVVVTGTPAGVTLGHPGASFLRPGDIVELEVGDLGRQRQLLGSA</sequence>
<gene>
    <name evidence="4" type="ORF">GCM10009663_49620</name>
</gene>
<dbReference type="Gene3D" id="3.90.850.10">
    <property type="entry name" value="Fumarylacetoacetase-like, C-terminal domain"/>
    <property type="match status" value="1"/>
</dbReference>
<proteinExistence type="inferred from homology"/>
<dbReference type="InterPro" id="IPR036663">
    <property type="entry name" value="Fumarylacetoacetase_C_sf"/>
</dbReference>